<protein>
    <submittedName>
        <fullName evidence="1">Uncharacterized protein</fullName>
    </submittedName>
</protein>
<reference evidence="1 2" key="1">
    <citation type="submission" date="2018-08" db="EMBL/GenBank/DDBJ databases">
        <title>A genome reference for cultivated species of the human gut microbiota.</title>
        <authorList>
            <person name="Zou Y."/>
            <person name="Xue W."/>
            <person name="Luo G."/>
        </authorList>
    </citation>
    <scope>NUCLEOTIDE SEQUENCE [LARGE SCALE GENOMIC DNA]</scope>
    <source>
        <strain evidence="1 2">AM17-48</strain>
    </source>
</reference>
<dbReference type="RefSeq" id="WP_055167878.1">
    <property type="nucleotide sequence ID" value="NZ_CAKJZI010000002.1"/>
</dbReference>
<sequence length="75" mass="8536">MNAEAKLNTLYRIGSRVSLNKEQAKEFVGGRYRLEKLIAEKKIRAEKTGTTKMSPYAINACDVLLYAIDSKEQRI</sequence>
<name>A0A414WSB1_BACOV</name>
<organism evidence="1 2">
    <name type="scientific">Bacteroides ovatus</name>
    <dbReference type="NCBI Taxonomy" id="28116"/>
    <lineage>
        <taxon>Bacteria</taxon>
        <taxon>Pseudomonadati</taxon>
        <taxon>Bacteroidota</taxon>
        <taxon>Bacteroidia</taxon>
        <taxon>Bacteroidales</taxon>
        <taxon>Bacteroidaceae</taxon>
        <taxon>Bacteroides</taxon>
    </lineage>
</organism>
<proteinExistence type="predicted"/>
<evidence type="ECO:0000313" key="2">
    <source>
        <dbReference type="Proteomes" id="UP000283329"/>
    </source>
</evidence>
<comment type="caution">
    <text evidence="1">The sequence shown here is derived from an EMBL/GenBank/DDBJ whole genome shotgun (WGS) entry which is preliminary data.</text>
</comment>
<dbReference type="Proteomes" id="UP000283329">
    <property type="component" value="Unassembled WGS sequence"/>
</dbReference>
<dbReference type="AlphaFoldDB" id="A0A414WSB1"/>
<dbReference type="EMBL" id="QRJR01000034">
    <property type="protein sequence ID" value="RHH40396.1"/>
    <property type="molecule type" value="Genomic_DNA"/>
</dbReference>
<gene>
    <name evidence="1" type="ORF">DW206_22835</name>
</gene>
<evidence type="ECO:0000313" key="1">
    <source>
        <dbReference type="EMBL" id="RHH40396.1"/>
    </source>
</evidence>
<accession>A0A414WSB1</accession>